<evidence type="ECO:0000313" key="4">
    <source>
        <dbReference type="EMBL" id="AAX98728.1"/>
    </source>
</evidence>
<dbReference type="GO" id="GO:0019028">
    <property type="term" value="C:viral capsid"/>
    <property type="evidence" value="ECO:0007669"/>
    <property type="project" value="UniProtKB-KW"/>
</dbReference>
<dbReference type="EMBL" id="AY902482">
    <property type="protein sequence ID" value="AAX98728.1"/>
    <property type="molecule type" value="Genomic_RNA"/>
</dbReference>
<name>Q52V35_9CLOS</name>
<evidence type="ECO:0000256" key="1">
    <source>
        <dbReference type="ARBA" id="ARBA00004328"/>
    </source>
</evidence>
<dbReference type="Pfam" id="PF01785">
    <property type="entry name" value="Closter_coat"/>
    <property type="match status" value="1"/>
</dbReference>
<evidence type="ECO:0000256" key="2">
    <source>
        <dbReference type="ARBA" id="ARBA00022561"/>
    </source>
</evidence>
<accession>Q52V35</accession>
<proteinExistence type="predicted"/>
<keyword evidence="3" id="KW-0946">Virion</keyword>
<organism evidence="4">
    <name type="scientific">Mint virus 1</name>
    <dbReference type="NCBI Taxonomy" id="300740"/>
    <lineage>
        <taxon>Viruses</taxon>
        <taxon>Riboviria</taxon>
        <taxon>Orthornavirae</taxon>
        <taxon>Kitrinoviricota</taxon>
        <taxon>Alsuviricetes</taxon>
        <taxon>Martellivirales</taxon>
        <taxon>Closteroviridae</taxon>
        <taxon>Closterovirus</taxon>
        <taxon>Closterovirus menthae</taxon>
    </lineage>
</organism>
<reference evidence="4" key="1">
    <citation type="journal article" date="2005" name="Phytopathology">
        <title>Characterization of a Novel Member of the Family Closteroviridae from Mentha spp.</title>
        <authorList>
            <person name="Tzanetakis I.E."/>
            <person name="Postman J.D."/>
            <person name="Martin R.R."/>
        </authorList>
    </citation>
    <scope>NUCLEOTIDE SEQUENCE</scope>
    <source>
        <strain evidence="4">Redefined Murray</strain>
    </source>
</reference>
<comment type="subcellular location">
    <subcellularLocation>
        <location evidence="1">Virion</location>
    </subcellularLocation>
</comment>
<sequence>MVDTAGKLAVIDAFNVEDERIVSSVSDLAEIRQKFEKFVTDKLQGDLKDLDLHLGLILVAFAIKTTSRQAVKGDAEFVNYTLSGHVSTATEKDITEFLNSLPQLKDRKNKARVFCRSFAKEYIKICRSHANSLPKQTRAIKLGIPDRYHYLQADFVTDCSELTDEEQAVLLHGRNHAVAPINSATTPIVTNLYELGGGKRN</sequence>
<keyword evidence="2 4" id="KW-0167">Capsid protein</keyword>
<evidence type="ECO:0000256" key="3">
    <source>
        <dbReference type="ARBA" id="ARBA00022844"/>
    </source>
</evidence>
<protein>
    <submittedName>
        <fullName evidence="4">Major coat protein</fullName>
    </submittedName>
</protein>
<dbReference type="InterPro" id="IPR002679">
    <property type="entry name" value="Closter_coat"/>
</dbReference>